<evidence type="ECO:0000256" key="1">
    <source>
        <dbReference type="SAM" id="MobiDB-lite"/>
    </source>
</evidence>
<name>A0ABP8EYK8_9MICO</name>
<accession>A0ABP8EYK8</accession>
<protein>
    <submittedName>
        <fullName evidence="2">Uncharacterized protein</fullName>
    </submittedName>
</protein>
<comment type="caution">
    <text evidence="2">The sequence shown here is derived from an EMBL/GenBank/DDBJ whole genome shotgun (WGS) entry which is preliminary data.</text>
</comment>
<gene>
    <name evidence="2" type="ORF">GCM10022262_34400</name>
</gene>
<evidence type="ECO:0000313" key="2">
    <source>
        <dbReference type="EMBL" id="GAA4289079.1"/>
    </source>
</evidence>
<proteinExistence type="predicted"/>
<sequence>MSEAPRRTLSGLAPKAAPSGNSRLIRSKRLAEAPAAPSAPATTSAPPAVDPVPVRTVRTPEVTELRSTGRAGEGPKYQQLRRRESRVHYDQADALTLLTRRLNKARRQPDGTTVGERITDNTLLRVAIDLLLARADDLHGTTEAELAASLGLTPRHDVQ</sequence>
<dbReference type="EMBL" id="BAABBA010000021">
    <property type="protein sequence ID" value="GAA4289079.1"/>
    <property type="molecule type" value="Genomic_DNA"/>
</dbReference>
<evidence type="ECO:0000313" key="3">
    <source>
        <dbReference type="Proteomes" id="UP001499841"/>
    </source>
</evidence>
<feature type="compositionally biased region" description="Low complexity" evidence="1">
    <location>
        <begin position="32"/>
        <end position="62"/>
    </location>
</feature>
<reference evidence="3" key="1">
    <citation type="journal article" date="2019" name="Int. J. Syst. Evol. Microbiol.">
        <title>The Global Catalogue of Microorganisms (GCM) 10K type strain sequencing project: providing services to taxonomists for standard genome sequencing and annotation.</title>
        <authorList>
            <consortium name="The Broad Institute Genomics Platform"/>
            <consortium name="The Broad Institute Genome Sequencing Center for Infectious Disease"/>
            <person name="Wu L."/>
            <person name="Ma J."/>
        </authorList>
    </citation>
    <scope>NUCLEOTIDE SEQUENCE [LARGE SCALE GENOMIC DNA]</scope>
    <source>
        <strain evidence="3">JCM 17459</strain>
    </source>
</reference>
<organism evidence="2 3">
    <name type="scientific">Georgenia daeguensis</name>
    <dbReference type="NCBI Taxonomy" id="908355"/>
    <lineage>
        <taxon>Bacteria</taxon>
        <taxon>Bacillati</taxon>
        <taxon>Actinomycetota</taxon>
        <taxon>Actinomycetes</taxon>
        <taxon>Micrococcales</taxon>
        <taxon>Bogoriellaceae</taxon>
        <taxon>Georgenia</taxon>
    </lineage>
</organism>
<keyword evidence="3" id="KW-1185">Reference proteome</keyword>
<feature type="region of interest" description="Disordered" evidence="1">
    <location>
        <begin position="1"/>
        <end position="86"/>
    </location>
</feature>
<dbReference type="Proteomes" id="UP001499841">
    <property type="component" value="Unassembled WGS sequence"/>
</dbReference>